<dbReference type="PROSITE" id="PS00012">
    <property type="entry name" value="PHOSPHOPANTETHEINE"/>
    <property type="match status" value="1"/>
</dbReference>
<protein>
    <submittedName>
        <fullName evidence="5">Amino acid adenylation domain-containing protein</fullName>
    </submittedName>
</protein>
<dbReference type="Gene3D" id="2.30.38.10">
    <property type="entry name" value="Luciferase, Domain 3"/>
    <property type="match status" value="1"/>
</dbReference>
<dbReference type="PROSITE" id="PS00455">
    <property type="entry name" value="AMP_BINDING"/>
    <property type="match status" value="1"/>
</dbReference>
<dbReference type="InterPro" id="IPR025110">
    <property type="entry name" value="AMP-bd_C"/>
</dbReference>
<dbReference type="GO" id="GO:0031177">
    <property type="term" value="F:phosphopantetheine binding"/>
    <property type="evidence" value="ECO:0007669"/>
    <property type="project" value="InterPro"/>
</dbReference>
<dbReference type="Pfam" id="PF00501">
    <property type="entry name" value="AMP-binding"/>
    <property type="match status" value="1"/>
</dbReference>
<evidence type="ECO:0000259" key="4">
    <source>
        <dbReference type="PROSITE" id="PS50075"/>
    </source>
</evidence>
<accession>A0AA46YIV9</accession>
<dbReference type="PANTHER" id="PTHR45527">
    <property type="entry name" value="NONRIBOSOMAL PEPTIDE SYNTHETASE"/>
    <property type="match status" value="1"/>
</dbReference>
<dbReference type="InterPro" id="IPR009081">
    <property type="entry name" value="PP-bd_ACP"/>
</dbReference>
<dbReference type="InterPro" id="IPR006162">
    <property type="entry name" value="Ppantetheine_attach_site"/>
</dbReference>
<dbReference type="Gene3D" id="3.30.559.30">
    <property type="entry name" value="Nonribosomal peptide synthetase, condensation domain"/>
    <property type="match status" value="1"/>
</dbReference>
<evidence type="ECO:0000313" key="6">
    <source>
        <dbReference type="Proteomes" id="UP001164390"/>
    </source>
</evidence>
<dbReference type="Pfam" id="PF00550">
    <property type="entry name" value="PP-binding"/>
    <property type="match status" value="1"/>
</dbReference>
<dbReference type="EMBL" id="CP094970">
    <property type="protein sequence ID" value="UYM03630.1"/>
    <property type="molecule type" value="Genomic_DNA"/>
</dbReference>
<dbReference type="InterPro" id="IPR010071">
    <property type="entry name" value="AA_adenyl_dom"/>
</dbReference>
<dbReference type="FunFam" id="3.40.50.12780:FF:000012">
    <property type="entry name" value="Non-ribosomal peptide synthetase"/>
    <property type="match status" value="1"/>
</dbReference>
<dbReference type="AlphaFoldDB" id="A0AA46YIV9"/>
<feature type="domain" description="Carrier" evidence="4">
    <location>
        <begin position="930"/>
        <end position="1005"/>
    </location>
</feature>
<dbReference type="CDD" id="cd05930">
    <property type="entry name" value="A_NRPS"/>
    <property type="match status" value="1"/>
</dbReference>
<dbReference type="InterPro" id="IPR045851">
    <property type="entry name" value="AMP-bd_C_sf"/>
</dbReference>
<evidence type="ECO:0000256" key="2">
    <source>
        <dbReference type="ARBA" id="ARBA00022450"/>
    </source>
</evidence>
<keyword evidence="6" id="KW-1185">Reference proteome</keyword>
<dbReference type="GO" id="GO:0005737">
    <property type="term" value="C:cytoplasm"/>
    <property type="evidence" value="ECO:0007669"/>
    <property type="project" value="TreeGrafter"/>
</dbReference>
<comment type="cofactor">
    <cofactor evidence="1">
        <name>pantetheine 4'-phosphate</name>
        <dbReference type="ChEBI" id="CHEBI:47942"/>
    </cofactor>
</comment>
<dbReference type="GO" id="GO:0043041">
    <property type="term" value="P:amino acid activation for nonribosomal peptide biosynthetic process"/>
    <property type="evidence" value="ECO:0007669"/>
    <property type="project" value="TreeGrafter"/>
</dbReference>
<dbReference type="Gene3D" id="3.30.559.10">
    <property type="entry name" value="Chloramphenicol acetyltransferase-like domain"/>
    <property type="match status" value="1"/>
</dbReference>
<dbReference type="Pfam" id="PF13193">
    <property type="entry name" value="AMP-binding_C"/>
    <property type="match status" value="1"/>
</dbReference>
<dbReference type="SUPFAM" id="SSF56801">
    <property type="entry name" value="Acetyl-CoA synthetase-like"/>
    <property type="match status" value="1"/>
</dbReference>
<reference evidence="5" key="1">
    <citation type="submission" date="2022-01" db="EMBL/GenBank/DDBJ databases">
        <title>Nocardioidaceae gen. sp. A5X3R13.</title>
        <authorList>
            <person name="Lopez Marin M.A."/>
            <person name="Uhlik O."/>
        </authorList>
    </citation>
    <scope>NUCLEOTIDE SEQUENCE</scope>
    <source>
        <strain evidence="5">A5X3R13</strain>
    </source>
</reference>
<dbReference type="Gene3D" id="3.40.50.980">
    <property type="match status" value="2"/>
</dbReference>
<organism evidence="5 6">
    <name type="scientific">Solicola gregarius</name>
    <dbReference type="NCBI Taxonomy" id="2908642"/>
    <lineage>
        <taxon>Bacteria</taxon>
        <taxon>Bacillati</taxon>
        <taxon>Actinomycetota</taxon>
        <taxon>Actinomycetes</taxon>
        <taxon>Propionibacteriales</taxon>
        <taxon>Nocardioidaceae</taxon>
        <taxon>Solicola</taxon>
    </lineage>
</organism>
<dbReference type="InterPro" id="IPR029058">
    <property type="entry name" value="AB_hydrolase_fold"/>
</dbReference>
<gene>
    <name evidence="5" type="ORF">L0C25_13835</name>
</gene>
<evidence type="ECO:0000313" key="5">
    <source>
        <dbReference type="EMBL" id="UYM03630.1"/>
    </source>
</evidence>
<dbReference type="InterPro" id="IPR023213">
    <property type="entry name" value="CAT-like_dom_sf"/>
</dbReference>
<dbReference type="SUPFAM" id="SSF52777">
    <property type="entry name" value="CoA-dependent acyltransferases"/>
    <property type="match status" value="1"/>
</dbReference>
<dbReference type="NCBIfam" id="TIGR01733">
    <property type="entry name" value="AA-adenyl-dom"/>
    <property type="match status" value="1"/>
</dbReference>
<dbReference type="GO" id="GO:0044550">
    <property type="term" value="P:secondary metabolite biosynthetic process"/>
    <property type="evidence" value="ECO:0007669"/>
    <property type="project" value="TreeGrafter"/>
</dbReference>
<dbReference type="InterPro" id="IPR020845">
    <property type="entry name" value="AMP-binding_CS"/>
</dbReference>
<dbReference type="Gene3D" id="3.40.50.1820">
    <property type="entry name" value="alpha/beta hydrolase"/>
    <property type="match status" value="1"/>
</dbReference>
<sequence>MDALLTPVQEDRLIDLLVDPGLVPLGRAEIACPPGTPLAAVRRAWHVIGREMPATRLTVRDLGDAPATAVPAGEVAPLRVAQSVDRVAASADEAAATGGPLCTMGAIIGTEDSAGADDSAGVRILVLVYSPVALDDHAAQVVLQRATALASGDKPAPVPGAADYRAWHEAHVDRDALQKYWAIALNELDGPTPLFEESRRLPAPRRTAHYELSPGLATDLVRVARRVGVPPGWLVLLGWSVVVDRFRGGEPSAVGVLLDARPDGLTDAIGGFETTLPFVARLDRRPLQTWLVDQTAAVHRLHAAAHMTRADRNHCAGQRGTVSLFDSAVDLRPESGPTPPTPAVACTIRLESGDPNTLTATYDPDLVDDHLADQLLECLDTALTELTAEDGTTETLSLLPPEQTAAVHRHNETDADYPRNRCLHHLVEEQAASTPDAVALVFGDRTLTYAEANRRANRLAHDLIARGVRPDDIVGLCAEPSLDLVIGILGILKAGAAYAPLDPFFPRNRLDYLYHDLDCSVVLIEGKLLDLLPDDGVRNVRLDADDGLDAFAGRPEHDPAVDVHPNNLAYVMYTSGSTGRPKGVLIEHGGAVNFCWWMRERFDLRSDEAALQWTAYSFDAAVWELFWPLLIGGRAVIAPGKVHLDIDRFIDLVKDNEIATLHFVPAMLQTFLSADRAHECTSLRHVFVSGEPVPVSLLRRFHERLNADLINLYGVTEVSIDSTFYVCPRGDDLPFVRSGTPLHNTRTYVLDESMQPVPFGARGEVYIAGDSVTRGYLGRPGLAASRFVPDPFRGEGARMYRTGDIALLLPDGNVHFLGRADHQVKVRGIRIELLEVAAGMNEHDSVRESLVVPYGDGADRSLAAYVIAAGDTGIDVAELRSFLAERMPPYMVPTSVIVLDEFPLNANGKIDRSALPDPAAERVGRTAGRAPSGPIERRIAAIWCRLLELESVGADEEFFGIGGNSLIATQVIAEVRRTFDTRLSLREWLEASTIAQLADAIERHTRGEDLANEVLDQLLDDGMQVNASG</sequence>
<dbReference type="FunFam" id="3.40.50.980:FF:000001">
    <property type="entry name" value="Non-ribosomal peptide synthetase"/>
    <property type="match status" value="1"/>
</dbReference>
<dbReference type="InterPro" id="IPR000873">
    <property type="entry name" value="AMP-dep_synth/lig_dom"/>
</dbReference>
<dbReference type="FunFam" id="2.30.38.10:FF:000001">
    <property type="entry name" value="Non-ribosomal peptide synthetase PvdI"/>
    <property type="match status" value="1"/>
</dbReference>
<dbReference type="Proteomes" id="UP001164390">
    <property type="component" value="Chromosome"/>
</dbReference>
<dbReference type="RefSeq" id="WP_271632249.1">
    <property type="nucleotide sequence ID" value="NZ_CP094970.1"/>
</dbReference>
<dbReference type="SMART" id="SM00823">
    <property type="entry name" value="PKS_PP"/>
    <property type="match status" value="1"/>
</dbReference>
<keyword evidence="3" id="KW-0597">Phosphoprotein</keyword>
<dbReference type="InterPro" id="IPR036736">
    <property type="entry name" value="ACP-like_sf"/>
</dbReference>
<proteinExistence type="predicted"/>
<evidence type="ECO:0000256" key="1">
    <source>
        <dbReference type="ARBA" id="ARBA00001957"/>
    </source>
</evidence>
<keyword evidence="2" id="KW-0596">Phosphopantetheine</keyword>
<dbReference type="InterPro" id="IPR020806">
    <property type="entry name" value="PKS_PP-bd"/>
</dbReference>
<name>A0AA46YIV9_9ACTN</name>
<dbReference type="Gene3D" id="3.30.300.30">
    <property type="match status" value="1"/>
</dbReference>
<dbReference type="KEGG" id="sgrg:L0C25_13835"/>
<evidence type="ECO:0000256" key="3">
    <source>
        <dbReference type="ARBA" id="ARBA00022553"/>
    </source>
</evidence>
<dbReference type="PROSITE" id="PS50075">
    <property type="entry name" value="CARRIER"/>
    <property type="match status" value="1"/>
</dbReference>
<dbReference type="SUPFAM" id="SSF47336">
    <property type="entry name" value="ACP-like"/>
    <property type="match status" value="1"/>
</dbReference>
<dbReference type="PANTHER" id="PTHR45527:SF1">
    <property type="entry name" value="FATTY ACID SYNTHASE"/>
    <property type="match status" value="1"/>
</dbReference>